<keyword evidence="3" id="KW-1185">Reference proteome</keyword>
<protein>
    <submittedName>
        <fullName evidence="2">Uncharacterized protein</fullName>
    </submittedName>
</protein>
<dbReference type="Gene3D" id="1.25.40.10">
    <property type="entry name" value="Tetratricopeptide repeat domain"/>
    <property type="match status" value="1"/>
</dbReference>
<dbReference type="OrthoDB" id="440666at2759"/>
<evidence type="ECO:0000313" key="2">
    <source>
        <dbReference type="EMBL" id="CAE8585705.1"/>
    </source>
</evidence>
<comment type="caution">
    <text evidence="2">The sequence shown here is derived from an EMBL/GenBank/DDBJ whole genome shotgun (WGS) entry which is preliminary data.</text>
</comment>
<gene>
    <name evidence="2" type="ORF">PGLA1383_LOCUS4609</name>
</gene>
<dbReference type="InterPro" id="IPR011990">
    <property type="entry name" value="TPR-like_helical_dom_sf"/>
</dbReference>
<dbReference type="InterPro" id="IPR051222">
    <property type="entry name" value="PPR/CCM1_RNA-binding"/>
</dbReference>
<evidence type="ECO:0000313" key="3">
    <source>
        <dbReference type="Proteomes" id="UP000654075"/>
    </source>
</evidence>
<evidence type="ECO:0000256" key="1">
    <source>
        <dbReference type="ARBA" id="ARBA00022737"/>
    </source>
</evidence>
<organism evidence="2 3">
    <name type="scientific">Polarella glacialis</name>
    <name type="common">Dinoflagellate</name>
    <dbReference type="NCBI Taxonomy" id="89957"/>
    <lineage>
        <taxon>Eukaryota</taxon>
        <taxon>Sar</taxon>
        <taxon>Alveolata</taxon>
        <taxon>Dinophyceae</taxon>
        <taxon>Suessiales</taxon>
        <taxon>Suessiaceae</taxon>
        <taxon>Polarella</taxon>
    </lineage>
</organism>
<name>A0A813DJD3_POLGL</name>
<proteinExistence type="predicted"/>
<dbReference type="EMBL" id="CAJNNV010001737">
    <property type="protein sequence ID" value="CAE8585705.1"/>
    <property type="molecule type" value="Genomic_DNA"/>
</dbReference>
<keyword evidence="1" id="KW-0677">Repeat</keyword>
<reference evidence="2" key="1">
    <citation type="submission" date="2021-02" db="EMBL/GenBank/DDBJ databases">
        <authorList>
            <person name="Dougan E. K."/>
            <person name="Rhodes N."/>
            <person name="Thang M."/>
            <person name="Chan C."/>
        </authorList>
    </citation>
    <scope>NUCLEOTIDE SEQUENCE</scope>
</reference>
<dbReference type="PANTHER" id="PTHR47942:SF63">
    <property type="entry name" value="PENTATRICOPEPTIDE REPEAT-CONTAINING PROTEIN"/>
    <property type="match status" value="1"/>
</dbReference>
<accession>A0A813DJD3</accession>
<dbReference type="PANTHER" id="PTHR47942">
    <property type="entry name" value="TETRATRICOPEPTIDE REPEAT (TPR)-LIKE SUPERFAMILY PROTEIN-RELATED"/>
    <property type="match status" value="1"/>
</dbReference>
<dbReference type="AlphaFoldDB" id="A0A813DJD3"/>
<dbReference type="Proteomes" id="UP000654075">
    <property type="component" value="Unassembled WGS sequence"/>
</dbReference>
<sequence>MDMLAYGVAIAAAAAGAAAEPTAEAGGLAEEPTRWQQALALWSEMLERGLWPDMLVLNTLMSALDKGNAWQAALAFLCQDTCGWSKVSPDVATISMAINVCSRCHQWEHALGVWEDFKPVSGKSQVLPDVMAYSAAIVACEKGGRKEPHK</sequence>